<dbReference type="AlphaFoldDB" id="A0A2K8P8M7"/>
<dbReference type="OrthoDB" id="4638444at2"/>
<dbReference type="GeneID" id="49388642"/>
<dbReference type="KEGG" id="slx:SLAV_38525"/>
<evidence type="ECO:0000313" key="1">
    <source>
        <dbReference type="EMBL" id="ATZ22103.1"/>
    </source>
</evidence>
<evidence type="ECO:0000313" key="2">
    <source>
        <dbReference type="EMBL" id="ATZ29468.1"/>
    </source>
</evidence>
<dbReference type="EMBL" id="CP024985">
    <property type="protein sequence ID" value="ATZ22103.1"/>
    <property type="molecule type" value="Genomic_DNA"/>
</dbReference>
<sequence length="166" mass="17264">MPTARFWSWCPVHGASATACHEVALGLSGRGPEPSDAPCTAAAADFEAHRIDLPVPGTSSAAVVRGGAIVLDIAHTGTLVVTAARIVLGAPVPADTTSPADRPGLFRYAGRPALSLYARRVPAHLTPRSVYFQNAVRMPLALAASRMIEGVLDLSHGVWTLLATPP</sequence>
<dbReference type="RefSeq" id="WP_100660737.1">
    <property type="nucleotide sequence ID" value="NZ_CP024985.1"/>
</dbReference>
<dbReference type="EMBL" id="CP024985">
    <property type="protein sequence ID" value="ATZ29468.1"/>
    <property type="molecule type" value="Genomic_DNA"/>
</dbReference>
<proteinExistence type="predicted"/>
<name>A0A2K8P8M7_STRLA</name>
<protein>
    <submittedName>
        <fullName evidence="1">Uncharacterized protein</fullName>
    </submittedName>
</protein>
<dbReference type="Proteomes" id="UP000231791">
    <property type="component" value="Chromosome"/>
</dbReference>
<dbReference type="KEGG" id="slx:SLAV_00865"/>
<gene>
    <name evidence="1" type="ORF">SLAV_00865</name>
    <name evidence="2" type="ORF">SLAV_38525</name>
</gene>
<organism evidence="1 3">
    <name type="scientific">Streptomyces lavendulae subsp. lavendulae</name>
    <dbReference type="NCBI Taxonomy" id="58340"/>
    <lineage>
        <taxon>Bacteria</taxon>
        <taxon>Bacillati</taxon>
        <taxon>Actinomycetota</taxon>
        <taxon>Actinomycetes</taxon>
        <taxon>Kitasatosporales</taxon>
        <taxon>Streptomycetaceae</taxon>
        <taxon>Streptomyces</taxon>
    </lineage>
</organism>
<reference evidence="1 3" key="1">
    <citation type="submission" date="2017-11" db="EMBL/GenBank/DDBJ databases">
        <title>Complete genome sequence of Streptomyces lavendulae subsp. lavendulae CCM 3239 (formerly 'Streptomyces aureofaciens CCM 3239'), the producer of the angucycline-type antibiotic auricin.</title>
        <authorList>
            <person name="Busche T."/>
            <person name="Novakova R."/>
            <person name="Al'Dilaimi A."/>
            <person name="Homerova D."/>
            <person name="Feckova L."/>
            <person name="Rezuchova B."/>
            <person name="Mingyar E."/>
            <person name="Csolleiova D."/>
            <person name="Bekeova C."/>
            <person name="Winkler A."/>
            <person name="Sevcikova B."/>
            <person name="Kalinowski J."/>
            <person name="Kormanec J."/>
            <person name="Ruckert C."/>
        </authorList>
    </citation>
    <scope>NUCLEOTIDE SEQUENCE [LARGE SCALE GENOMIC DNA]</scope>
    <source>
        <strain evidence="1 3">CCM 3239</strain>
    </source>
</reference>
<accession>A0A2K8P8M7</accession>
<dbReference type="PROSITE" id="PS51257">
    <property type="entry name" value="PROKAR_LIPOPROTEIN"/>
    <property type="match status" value="1"/>
</dbReference>
<evidence type="ECO:0000313" key="3">
    <source>
        <dbReference type="Proteomes" id="UP000231791"/>
    </source>
</evidence>
<keyword evidence="3" id="KW-1185">Reference proteome</keyword>